<dbReference type="EMBL" id="OZ020100">
    <property type="protein sequence ID" value="CAK9273552.1"/>
    <property type="molecule type" value="Genomic_DNA"/>
</dbReference>
<sequence>MHVRSGHAIAPEDGAAKSWKQQQKAHEECLELRLGGRLMLRRRGEGNGQRAGKMKKKRESKRVVVSTRTTRKRNVHFISDNRNCGIDPPGLNYGHYYVTQSALIGQV</sequence>
<protein>
    <submittedName>
        <fullName evidence="2">Uncharacterized protein</fullName>
    </submittedName>
</protein>
<dbReference type="Proteomes" id="UP001497444">
    <property type="component" value="Chromosome 5"/>
</dbReference>
<evidence type="ECO:0000313" key="3">
    <source>
        <dbReference type="Proteomes" id="UP001497444"/>
    </source>
</evidence>
<reference evidence="2" key="1">
    <citation type="submission" date="2024-02" db="EMBL/GenBank/DDBJ databases">
        <authorList>
            <consortium name="ELIXIR-Norway"/>
            <consortium name="Elixir Norway"/>
        </authorList>
    </citation>
    <scope>NUCLEOTIDE SEQUENCE</scope>
</reference>
<feature type="region of interest" description="Disordered" evidence="1">
    <location>
        <begin position="1"/>
        <end position="22"/>
    </location>
</feature>
<name>A0ABP0X7J0_9BRYO</name>
<accession>A0ABP0X7J0</accession>
<keyword evidence="3" id="KW-1185">Reference proteome</keyword>
<proteinExistence type="predicted"/>
<gene>
    <name evidence="2" type="ORF">CSSPJE1EN1_LOCUS19030</name>
</gene>
<feature type="region of interest" description="Disordered" evidence="1">
    <location>
        <begin position="40"/>
        <end position="67"/>
    </location>
</feature>
<evidence type="ECO:0000313" key="2">
    <source>
        <dbReference type="EMBL" id="CAK9273552.1"/>
    </source>
</evidence>
<evidence type="ECO:0000256" key="1">
    <source>
        <dbReference type="SAM" id="MobiDB-lite"/>
    </source>
</evidence>
<organism evidence="2 3">
    <name type="scientific">Sphagnum jensenii</name>
    <dbReference type="NCBI Taxonomy" id="128206"/>
    <lineage>
        <taxon>Eukaryota</taxon>
        <taxon>Viridiplantae</taxon>
        <taxon>Streptophyta</taxon>
        <taxon>Embryophyta</taxon>
        <taxon>Bryophyta</taxon>
        <taxon>Sphagnophytina</taxon>
        <taxon>Sphagnopsida</taxon>
        <taxon>Sphagnales</taxon>
        <taxon>Sphagnaceae</taxon>
        <taxon>Sphagnum</taxon>
    </lineage>
</organism>